<keyword evidence="1" id="KW-0863">Zinc-finger</keyword>
<organism evidence="5 6">
    <name type="scientific">Crotalaria pallida</name>
    <name type="common">Smooth rattlebox</name>
    <name type="synonym">Crotalaria striata</name>
    <dbReference type="NCBI Taxonomy" id="3830"/>
    <lineage>
        <taxon>Eukaryota</taxon>
        <taxon>Viridiplantae</taxon>
        <taxon>Streptophyta</taxon>
        <taxon>Embryophyta</taxon>
        <taxon>Tracheophyta</taxon>
        <taxon>Spermatophyta</taxon>
        <taxon>Magnoliopsida</taxon>
        <taxon>eudicotyledons</taxon>
        <taxon>Gunneridae</taxon>
        <taxon>Pentapetalae</taxon>
        <taxon>rosids</taxon>
        <taxon>fabids</taxon>
        <taxon>Fabales</taxon>
        <taxon>Fabaceae</taxon>
        <taxon>Papilionoideae</taxon>
        <taxon>50 kb inversion clade</taxon>
        <taxon>genistoids sensu lato</taxon>
        <taxon>core genistoids</taxon>
        <taxon>Crotalarieae</taxon>
        <taxon>Crotalaria</taxon>
    </lineage>
</organism>
<feature type="compositionally biased region" description="Low complexity" evidence="3">
    <location>
        <begin position="236"/>
        <end position="246"/>
    </location>
</feature>
<dbReference type="GO" id="GO:0008270">
    <property type="term" value="F:zinc ion binding"/>
    <property type="evidence" value="ECO:0007669"/>
    <property type="project" value="UniProtKB-KW"/>
</dbReference>
<dbReference type="CDD" id="cd23128">
    <property type="entry name" value="RING-HC_MIP1-like"/>
    <property type="match status" value="1"/>
</dbReference>
<comment type="caution">
    <text evidence="5">The sequence shown here is derived from an EMBL/GenBank/DDBJ whole genome shotgun (WGS) entry which is preliminary data.</text>
</comment>
<gene>
    <name evidence="5" type="ORF">RIF29_23250</name>
</gene>
<feature type="region of interest" description="Disordered" evidence="3">
    <location>
        <begin position="694"/>
        <end position="721"/>
    </location>
</feature>
<dbReference type="Pfam" id="PF20235">
    <property type="entry name" value="PIR2-like_helical"/>
    <property type="match status" value="1"/>
</dbReference>
<dbReference type="Pfam" id="PF13920">
    <property type="entry name" value="zf-C3HC4_3"/>
    <property type="match status" value="1"/>
</dbReference>
<dbReference type="PROSITE" id="PS50089">
    <property type="entry name" value="ZF_RING_2"/>
    <property type="match status" value="1"/>
</dbReference>
<reference evidence="5 6" key="1">
    <citation type="submission" date="2024-01" db="EMBL/GenBank/DDBJ databases">
        <title>The genomes of 5 underutilized Papilionoideae crops provide insights into root nodulation and disease resistanc.</title>
        <authorList>
            <person name="Yuan L."/>
        </authorList>
    </citation>
    <scope>NUCLEOTIDE SEQUENCE [LARGE SCALE GENOMIC DNA]</scope>
    <source>
        <strain evidence="5">ZHUSHIDOU_FW_LH</strain>
        <tissue evidence="5">Leaf</tissue>
    </source>
</reference>
<dbReference type="SUPFAM" id="SSF57850">
    <property type="entry name" value="RING/U-box"/>
    <property type="match status" value="1"/>
</dbReference>
<feature type="coiled-coil region" evidence="2">
    <location>
        <begin position="487"/>
        <end position="514"/>
    </location>
</feature>
<evidence type="ECO:0000256" key="2">
    <source>
        <dbReference type="SAM" id="Coils"/>
    </source>
</evidence>
<feature type="compositionally biased region" description="Polar residues" evidence="3">
    <location>
        <begin position="350"/>
        <end position="364"/>
    </location>
</feature>
<dbReference type="InterPro" id="IPR046527">
    <property type="entry name" value="PIR2-like_helical"/>
</dbReference>
<evidence type="ECO:0000313" key="6">
    <source>
        <dbReference type="Proteomes" id="UP001372338"/>
    </source>
</evidence>
<feature type="coiled-coil region" evidence="2">
    <location>
        <begin position="582"/>
        <end position="694"/>
    </location>
</feature>
<evidence type="ECO:0000256" key="3">
    <source>
        <dbReference type="SAM" id="MobiDB-lite"/>
    </source>
</evidence>
<evidence type="ECO:0000313" key="5">
    <source>
        <dbReference type="EMBL" id="KAK7270246.1"/>
    </source>
</evidence>
<accession>A0AAN9F7D7</accession>
<protein>
    <recommendedName>
        <fullName evidence="4">RING-type domain-containing protein</fullName>
    </recommendedName>
</protein>
<dbReference type="PANTHER" id="PTHR46405">
    <property type="entry name" value="OS05G0141500 PROTEIN"/>
    <property type="match status" value="1"/>
</dbReference>
<evidence type="ECO:0000256" key="1">
    <source>
        <dbReference type="PROSITE-ProRule" id="PRU00175"/>
    </source>
</evidence>
<evidence type="ECO:0000259" key="4">
    <source>
        <dbReference type="PROSITE" id="PS50089"/>
    </source>
</evidence>
<keyword evidence="2" id="KW-0175">Coiled coil</keyword>
<feature type="compositionally biased region" description="Polar residues" evidence="3">
    <location>
        <begin position="701"/>
        <end position="719"/>
    </location>
</feature>
<keyword evidence="1" id="KW-0479">Metal-binding</keyword>
<feature type="region of interest" description="Disordered" evidence="3">
    <location>
        <begin position="236"/>
        <end position="286"/>
    </location>
</feature>
<dbReference type="Proteomes" id="UP001372338">
    <property type="component" value="Unassembled WGS sequence"/>
</dbReference>
<dbReference type="Gene3D" id="3.30.40.10">
    <property type="entry name" value="Zinc/RING finger domain, C3HC4 (zinc finger)"/>
    <property type="match status" value="1"/>
</dbReference>
<keyword evidence="1" id="KW-0862">Zinc</keyword>
<keyword evidence="6" id="KW-1185">Reference proteome</keyword>
<dbReference type="AlphaFoldDB" id="A0AAN9F7D7"/>
<dbReference type="InterPro" id="IPR001841">
    <property type="entry name" value="Znf_RING"/>
</dbReference>
<feature type="region of interest" description="Disordered" evidence="3">
    <location>
        <begin position="346"/>
        <end position="371"/>
    </location>
</feature>
<feature type="domain" description="RING-type" evidence="4">
    <location>
        <begin position="731"/>
        <end position="771"/>
    </location>
</feature>
<name>A0AAN9F7D7_CROPI</name>
<dbReference type="PANTHER" id="PTHR46405:SF4">
    <property type="entry name" value="E3 UBIQUITIN-PROTEIN LIGASE RF298-RELATED"/>
    <property type="match status" value="1"/>
</dbReference>
<dbReference type="EMBL" id="JAYWIO010000004">
    <property type="protein sequence ID" value="KAK7270246.1"/>
    <property type="molecule type" value="Genomic_DNA"/>
</dbReference>
<dbReference type="InterPro" id="IPR013083">
    <property type="entry name" value="Znf_RING/FYVE/PHD"/>
</dbReference>
<dbReference type="InterPro" id="IPR046934">
    <property type="entry name" value="PIR2-like"/>
</dbReference>
<proteinExistence type="predicted"/>
<sequence length="785" mass="86335">MADSSGENNKNKGKLACSSIVPDSSSSLIEFPRYDIDLPPCEISQSSNEIDSLEVGLDSDREEPEVRMREVVDWNDPIASRLEELLLSNLQAVFQCAMKQIIELGYSEEVAEKALSRKGLYIQEGDPVSNVVNDTLNVLKGKDVTTPDVLKGTDAATSDVVFQNFQHFLRYTMLEMISVLCEVRPSLSVSEAMWVLLLCDLNVSLACIVEDCLNVASDGESSASLSVGQTKSEIQSSATISTSSSAGKLPNPPNNKSPLASQGAKPQEGNASLPATADRPAGTSWDASMECKAGSCSKRHNRKEIAALRQKFLHMEKAYRSCGKGSIKAGKFTSISGLVIEKRVKPPSEVHNQQTKCGSSNPTSKKGVHAADATCHVSTNSASTLPAGGSSTTLPNAISSSPIVNANISASDATSKPKSAQSSSDAQKILDYCAGIPYDESLGKYVPQDQKDELILKLAPQVQLMQNELQGWSNWANQKVMQVTAKLGKLQPELKMLRKEKEDAEKDVIYFEENAVKRISEMEYATENTKKQIENTTSAALMREAENSLLKNELVSAKLLAEKSMTSHQEALEREQITIKKAQSLESENALHRDELEREKHKLSNLHQQIDKEKNLLGKAEARVERERVAKEKLLAQAAAIKKESKELEARRKAEEDGIRKKAAHNLQQYVEEIAKLERELDEIKQKSESEKIAVLRKGESTGNKKSGPSQTMVSSQAKSVAGRLRRERECVMCLSEEMSVVFLPCAHQVVCTECNKLHEKQGMKECPSCRTPIQSRIQARFAHQ</sequence>